<gene>
    <name evidence="16" type="ORF">Amon01_000258400</name>
</gene>
<comment type="subunit">
    <text evidence="5">Monomer and homodimer; homodimerization is induced by binding of the substrate.</text>
</comment>
<evidence type="ECO:0000256" key="3">
    <source>
        <dbReference type="ARBA" id="ARBA00004569"/>
    </source>
</evidence>
<keyword evidence="11" id="KW-0482">Metalloprotease</keyword>
<comment type="similarity">
    <text evidence="4">Belongs to the peptidase M16 family. PreP subfamily.</text>
</comment>
<keyword evidence="7" id="KW-0645">Protease</keyword>
<protein>
    <recommendedName>
        <fullName evidence="6">Presequence protease, mitochondrial</fullName>
    </recommendedName>
    <alternativeName>
        <fullName evidence="13">Pitrilysin metalloproteinase</fullName>
    </alternativeName>
</protein>
<comment type="cofactor">
    <cofactor evidence="1">
        <name>Zn(2+)</name>
        <dbReference type="ChEBI" id="CHEBI:29105"/>
    </cofactor>
</comment>
<dbReference type="SMART" id="SM01264">
    <property type="entry name" value="M16C_associated"/>
    <property type="match status" value="1"/>
</dbReference>
<dbReference type="Proteomes" id="UP001165063">
    <property type="component" value="Unassembled WGS sequence"/>
</dbReference>
<evidence type="ECO:0000256" key="4">
    <source>
        <dbReference type="ARBA" id="ARBA00007575"/>
    </source>
</evidence>
<dbReference type="GO" id="GO:0005758">
    <property type="term" value="C:mitochondrial intermembrane space"/>
    <property type="evidence" value="ECO:0007669"/>
    <property type="project" value="UniProtKB-SubCell"/>
</dbReference>
<dbReference type="InterPro" id="IPR011249">
    <property type="entry name" value="Metalloenz_LuxS/M16"/>
</dbReference>
<dbReference type="GO" id="GO:0005759">
    <property type="term" value="C:mitochondrial matrix"/>
    <property type="evidence" value="ECO:0007669"/>
    <property type="project" value="UniProtKB-SubCell"/>
</dbReference>
<dbReference type="EMBL" id="BSXU01000963">
    <property type="protein sequence ID" value="GMG22295.1"/>
    <property type="molecule type" value="Genomic_DNA"/>
</dbReference>
<keyword evidence="12" id="KW-0496">Mitochondrion</keyword>
<evidence type="ECO:0000256" key="9">
    <source>
        <dbReference type="ARBA" id="ARBA00022801"/>
    </source>
</evidence>
<evidence type="ECO:0000259" key="15">
    <source>
        <dbReference type="SMART" id="SM01264"/>
    </source>
</evidence>
<evidence type="ECO:0000256" key="5">
    <source>
        <dbReference type="ARBA" id="ARBA00011853"/>
    </source>
</evidence>
<dbReference type="GO" id="GO:0046872">
    <property type="term" value="F:metal ion binding"/>
    <property type="evidence" value="ECO:0007669"/>
    <property type="project" value="UniProtKB-KW"/>
</dbReference>
<evidence type="ECO:0000256" key="14">
    <source>
        <dbReference type="ARBA" id="ARBA00045897"/>
    </source>
</evidence>
<dbReference type="GO" id="GO:0016485">
    <property type="term" value="P:protein processing"/>
    <property type="evidence" value="ECO:0007669"/>
    <property type="project" value="TreeGrafter"/>
</dbReference>
<comment type="caution">
    <text evidence="16">The sequence shown here is derived from an EMBL/GenBank/DDBJ whole genome shotgun (WGS) entry which is preliminary data.</text>
</comment>
<dbReference type="FunFam" id="3.30.830.10:FF:000011">
    <property type="entry name" value="Presequence protease, mitochondrial"/>
    <property type="match status" value="1"/>
</dbReference>
<evidence type="ECO:0000256" key="8">
    <source>
        <dbReference type="ARBA" id="ARBA00022723"/>
    </source>
</evidence>
<evidence type="ECO:0000256" key="13">
    <source>
        <dbReference type="ARBA" id="ARBA00034552"/>
    </source>
</evidence>
<keyword evidence="17" id="KW-1185">Reference proteome</keyword>
<comment type="function">
    <text evidence="14">Degrades mitochondrial transit peptides after their cleavage in the intermembrane space or in the matrix, and presequence peptides; clearance of these peptides is required to keep the presequence processing machinery running. Preferentially cleaves the N-terminal side of paired basic amino acid residues. Also degrades other unstructured peptides. May function as an ATP-dependent peptidase as opposed to a metalloendopeptidase.</text>
</comment>
<proteinExistence type="inferred from homology"/>
<dbReference type="SUPFAM" id="SSF63411">
    <property type="entry name" value="LuxS/MPP-like metallohydrolase"/>
    <property type="match status" value="3"/>
</dbReference>
<dbReference type="PANTHER" id="PTHR43016">
    <property type="entry name" value="PRESEQUENCE PROTEASE"/>
    <property type="match status" value="1"/>
</dbReference>
<accession>A0A9W6YV34</accession>
<dbReference type="InterPro" id="IPR013578">
    <property type="entry name" value="Peptidase_M16C_assoc"/>
</dbReference>
<evidence type="ECO:0000256" key="12">
    <source>
        <dbReference type="ARBA" id="ARBA00023128"/>
    </source>
</evidence>
<keyword evidence="8" id="KW-0479">Metal-binding</keyword>
<sequence length="914" mass="103101">MNQLSFDRLMGLATAPQSSNVAERLDEASALDYWSPFSSVNPLFISICHQMLRQAKLNTSAIKVQRVFSRCYATPSSLLSVTKKYPLGKEVNGYTIKNVLPVPEFNFVAVDLKHLKTGSTHLHIDRQDKNNVFSIIFKTNPPNSTGLPHILEHTTLCGSEKYPVRDPFFKMLNRSLSNFMNAMTGHDYTFYPFATTNKVDFKNLMDVYLDATLNPLLKETDFYQEGWRLENEITEDAKSPLTFKGVVYNEMKGQVSDSSYYFWIKFQESIYPSLNNSGGDPRKMTTLEYEDLVDFHSDFYHPSNSRTFTYGDIPLAIHLEKINNEFLRFGKRNQKSEVKQPIELKEKETKFVVDGPVDPMLPPDRQVKSSLTWFAGKPTDNYETLLLKILSSLLSDGHSSPLYQTLIETGLGADFSINSGLDSMTAVNLFTIGLNGLTKEKAEELPQIILAELEKAKLSFNEQKVKAIIHRFELSRKVESSNFGLNLLSGIVPGWVNGVSSLESLKWSETLDRFQKEYKEKGDKLFVDLIDKYLISQPYIQYTMQPNEKLAESLAQEEQTRLAEKVEPLNEEDKKTVYNRGLDLLKKQTEKEDLSCLPTLSVADINRDVPFIRIGQNAQNNVLFQTRLSPKTNGLTYFRALKTVQSTELPPDLVQYLPLFTECLSNLGTTTKSMADLEDELKLYTGGVSARTFVHSSLDNPSEVFLKFGLSGLALDNNFERMLSLTQQLVQETNFKNIPKLSTLVKSLTSDNLSSIVSSGHSYARSHATSKISASGKLDESLEGIQQIMFLNQLRDIDEANELAEKVVPKLERIRNILLSGSSGFKYALTCSRDVVKTQEELVSKFSSTFNSLPAGFVSNTYEIPSPSYGQTEKYTKNFIEIPSQVSFASTALHGAEYCTRDAAALQEEQVMML</sequence>
<keyword evidence="9" id="KW-0378">Hydrolase</keyword>
<dbReference type="FunFam" id="3.30.830.10:FF:000009">
    <property type="entry name" value="Presequence protease, mitochondrial"/>
    <property type="match status" value="1"/>
</dbReference>
<dbReference type="Gene3D" id="3.30.830.10">
    <property type="entry name" value="Metalloenzyme, LuxS/M16 peptidase-like"/>
    <property type="match status" value="3"/>
</dbReference>
<evidence type="ECO:0000256" key="1">
    <source>
        <dbReference type="ARBA" id="ARBA00001947"/>
    </source>
</evidence>
<name>A0A9W6YV34_AMBMO</name>
<evidence type="ECO:0000256" key="7">
    <source>
        <dbReference type="ARBA" id="ARBA00022670"/>
    </source>
</evidence>
<dbReference type="GO" id="GO:0004222">
    <property type="term" value="F:metalloendopeptidase activity"/>
    <property type="evidence" value="ECO:0007669"/>
    <property type="project" value="TreeGrafter"/>
</dbReference>
<keyword evidence="10" id="KW-0862">Zinc</keyword>
<evidence type="ECO:0000313" key="16">
    <source>
        <dbReference type="EMBL" id="GMG22295.1"/>
    </source>
</evidence>
<comment type="subcellular location">
    <subcellularLocation>
        <location evidence="3">Mitochondrion intermembrane space</location>
    </subcellularLocation>
    <subcellularLocation>
        <location evidence="2">Mitochondrion matrix</location>
    </subcellularLocation>
</comment>
<dbReference type="InterPro" id="IPR011765">
    <property type="entry name" value="Pept_M16_N"/>
</dbReference>
<dbReference type="PANTHER" id="PTHR43016:SF13">
    <property type="entry name" value="PRESEQUENCE PROTEASE, MITOCHONDRIAL"/>
    <property type="match status" value="1"/>
</dbReference>
<organism evidence="16 17">
    <name type="scientific">Ambrosiozyma monospora</name>
    <name type="common">Yeast</name>
    <name type="synonym">Endomycopsis monosporus</name>
    <dbReference type="NCBI Taxonomy" id="43982"/>
    <lineage>
        <taxon>Eukaryota</taxon>
        <taxon>Fungi</taxon>
        <taxon>Dikarya</taxon>
        <taxon>Ascomycota</taxon>
        <taxon>Saccharomycotina</taxon>
        <taxon>Pichiomycetes</taxon>
        <taxon>Pichiales</taxon>
        <taxon>Pichiaceae</taxon>
        <taxon>Ambrosiozyma</taxon>
    </lineage>
</organism>
<reference evidence="16" key="1">
    <citation type="submission" date="2023-04" db="EMBL/GenBank/DDBJ databases">
        <title>Ambrosiozyma monospora NBRC 1965.</title>
        <authorList>
            <person name="Ichikawa N."/>
            <person name="Sato H."/>
            <person name="Tonouchi N."/>
        </authorList>
    </citation>
    <scope>NUCLEOTIDE SEQUENCE</scope>
    <source>
        <strain evidence="16">NBRC 1965</strain>
    </source>
</reference>
<evidence type="ECO:0000256" key="11">
    <source>
        <dbReference type="ARBA" id="ARBA00023049"/>
    </source>
</evidence>
<evidence type="ECO:0000256" key="2">
    <source>
        <dbReference type="ARBA" id="ARBA00004305"/>
    </source>
</evidence>
<evidence type="ECO:0000256" key="10">
    <source>
        <dbReference type="ARBA" id="ARBA00022833"/>
    </source>
</evidence>
<dbReference type="AlphaFoldDB" id="A0A9W6YV34"/>
<dbReference type="Pfam" id="PF05193">
    <property type="entry name" value="Peptidase_M16_C"/>
    <property type="match status" value="1"/>
</dbReference>
<evidence type="ECO:0000256" key="6">
    <source>
        <dbReference type="ARBA" id="ARBA00020167"/>
    </source>
</evidence>
<dbReference type="InterPro" id="IPR007863">
    <property type="entry name" value="Peptidase_M16_C"/>
</dbReference>
<dbReference type="OrthoDB" id="10250783at2759"/>
<dbReference type="Pfam" id="PF00675">
    <property type="entry name" value="Peptidase_M16"/>
    <property type="match status" value="1"/>
</dbReference>
<evidence type="ECO:0000313" key="17">
    <source>
        <dbReference type="Proteomes" id="UP001165063"/>
    </source>
</evidence>
<dbReference type="Pfam" id="PF08367">
    <property type="entry name" value="M16C_assoc"/>
    <property type="match status" value="1"/>
</dbReference>
<feature type="domain" description="Peptidase M16C associated" evidence="15">
    <location>
        <begin position="544"/>
        <end position="794"/>
    </location>
</feature>